<dbReference type="Proteomes" id="UP001335648">
    <property type="component" value="Unassembled WGS sequence"/>
</dbReference>
<keyword evidence="3" id="KW-1185">Reference proteome</keyword>
<dbReference type="InterPro" id="IPR050951">
    <property type="entry name" value="Retrovirus_Pol_polyprotein"/>
</dbReference>
<proteinExistence type="predicted"/>
<dbReference type="AlphaFoldDB" id="A0AAN8BEN8"/>
<evidence type="ECO:0000259" key="1">
    <source>
        <dbReference type="PROSITE" id="PS50994"/>
    </source>
</evidence>
<reference evidence="2 3" key="1">
    <citation type="journal article" date="2023" name="Mol. Biol. Evol.">
        <title>Genomics of Secondarily Temperate Adaptation in the Only Non-Antarctic Icefish.</title>
        <authorList>
            <person name="Rivera-Colon A.G."/>
            <person name="Rayamajhi N."/>
            <person name="Minhas B.F."/>
            <person name="Madrigal G."/>
            <person name="Bilyk K.T."/>
            <person name="Yoon V."/>
            <person name="Hune M."/>
            <person name="Gregory S."/>
            <person name="Cheng C.H.C."/>
            <person name="Catchen J.M."/>
        </authorList>
    </citation>
    <scope>NUCLEOTIDE SEQUENCE [LARGE SCALE GENOMIC DNA]</scope>
    <source>
        <strain evidence="2">JC2023a</strain>
    </source>
</reference>
<dbReference type="GO" id="GO:0015074">
    <property type="term" value="P:DNA integration"/>
    <property type="evidence" value="ECO:0007669"/>
    <property type="project" value="InterPro"/>
</dbReference>
<dbReference type="PROSITE" id="PS50994">
    <property type="entry name" value="INTEGRASE"/>
    <property type="match status" value="1"/>
</dbReference>
<dbReference type="EMBL" id="JAULUE010002061">
    <property type="protein sequence ID" value="KAK5883109.1"/>
    <property type="molecule type" value="Genomic_DNA"/>
</dbReference>
<dbReference type="Pfam" id="PF00665">
    <property type="entry name" value="rve"/>
    <property type="match status" value="1"/>
</dbReference>
<dbReference type="GO" id="GO:0003676">
    <property type="term" value="F:nucleic acid binding"/>
    <property type="evidence" value="ECO:0007669"/>
    <property type="project" value="InterPro"/>
</dbReference>
<organism evidence="2 3">
    <name type="scientific">Champsocephalus esox</name>
    <name type="common">pike icefish</name>
    <dbReference type="NCBI Taxonomy" id="159716"/>
    <lineage>
        <taxon>Eukaryota</taxon>
        <taxon>Metazoa</taxon>
        <taxon>Chordata</taxon>
        <taxon>Craniata</taxon>
        <taxon>Vertebrata</taxon>
        <taxon>Euteleostomi</taxon>
        <taxon>Actinopterygii</taxon>
        <taxon>Neopterygii</taxon>
        <taxon>Teleostei</taxon>
        <taxon>Neoteleostei</taxon>
        <taxon>Acanthomorphata</taxon>
        <taxon>Eupercaria</taxon>
        <taxon>Perciformes</taxon>
        <taxon>Notothenioidei</taxon>
        <taxon>Channichthyidae</taxon>
        <taxon>Champsocephalus</taxon>
    </lineage>
</organism>
<gene>
    <name evidence="2" type="ORF">CesoFtcFv8_019475</name>
</gene>
<dbReference type="FunFam" id="3.30.420.10:FF:000063">
    <property type="entry name" value="Retrovirus-related Pol polyprotein from transposon 297-like Protein"/>
    <property type="match status" value="1"/>
</dbReference>
<comment type="caution">
    <text evidence="2">The sequence shown here is derived from an EMBL/GenBank/DDBJ whole genome shotgun (WGS) entry which is preliminary data.</text>
</comment>
<protein>
    <recommendedName>
        <fullName evidence="1">Integrase catalytic domain-containing protein</fullName>
    </recommendedName>
</protein>
<accession>A0AAN8BEN8</accession>
<dbReference type="InterPro" id="IPR036397">
    <property type="entry name" value="RNaseH_sf"/>
</dbReference>
<feature type="domain" description="Integrase catalytic" evidence="1">
    <location>
        <begin position="32"/>
        <end position="203"/>
    </location>
</feature>
<dbReference type="InterPro" id="IPR001584">
    <property type="entry name" value="Integrase_cat-core"/>
</dbReference>
<dbReference type="InterPro" id="IPR012337">
    <property type="entry name" value="RNaseH-like_sf"/>
</dbReference>
<dbReference type="PANTHER" id="PTHR37984:SF7">
    <property type="entry name" value="INTEGRASE CATALYTIC DOMAIN-CONTAINING PROTEIN"/>
    <property type="match status" value="1"/>
</dbReference>
<sequence>MSRDITEELLSCAVYNSTRSHQQREPLQLHPVPDLPWSTVATDIFEWHGKRYQVLVDSYSGWFEIDLLRDVTSSTVITKLKRHFSVFGTPHTLISDNAGQYASQHFKDFAKQWDFVHITSSPEYPQSNRLAERAVRSAKQLMERSHRDATDVFLNLVNLRNIPRDLTLGSPAERLMSRQTRAAIPVSTKLLQTNPKDAQLIRTQLLNKRLILKRHYDISSSPLKPLAEGQVIRMQTPKGYDRLGVVKEVSKKPRSFIIQVDGTSYRRN</sequence>
<name>A0AAN8BEN8_9TELE</name>
<dbReference type="Gene3D" id="3.30.420.10">
    <property type="entry name" value="Ribonuclease H-like superfamily/Ribonuclease H"/>
    <property type="match status" value="1"/>
</dbReference>
<dbReference type="SUPFAM" id="SSF53098">
    <property type="entry name" value="Ribonuclease H-like"/>
    <property type="match status" value="1"/>
</dbReference>
<evidence type="ECO:0000313" key="2">
    <source>
        <dbReference type="EMBL" id="KAK5883109.1"/>
    </source>
</evidence>
<evidence type="ECO:0000313" key="3">
    <source>
        <dbReference type="Proteomes" id="UP001335648"/>
    </source>
</evidence>
<dbReference type="PANTHER" id="PTHR37984">
    <property type="entry name" value="PROTEIN CBG26694"/>
    <property type="match status" value="1"/>
</dbReference>